<gene>
    <name evidence="2" type="ORF">CBO05C_0388</name>
</gene>
<dbReference type="RefSeq" id="WP_030033042.1">
    <property type="nucleotide sequence ID" value="NZ_DF384213.1"/>
</dbReference>
<dbReference type="GO" id="GO:0140359">
    <property type="term" value="F:ABC-type transporter activity"/>
    <property type="evidence" value="ECO:0007669"/>
    <property type="project" value="InterPro"/>
</dbReference>
<name>A0A0S6U0T2_CLOBO</name>
<feature type="transmembrane region" description="Helical" evidence="1">
    <location>
        <begin position="17"/>
        <end position="36"/>
    </location>
</feature>
<protein>
    <submittedName>
        <fullName evidence="2">Uncharacterized protein</fullName>
    </submittedName>
</protein>
<reference evidence="2" key="1">
    <citation type="submission" date="2013-10" db="EMBL/GenBank/DDBJ databases">
        <title>Draft genome sequence of Clostridium botulinum type B strain Osaka05.</title>
        <authorList>
            <person name="Sakaguchi Y."/>
            <person name="Hosomi K."/>
            <person name="Uchiyama J."/>
            <person name="Ogura Y."/>
            <person name="Sakaguchi M."/>
            <person name="Kohda T."/>
            <person name="Mukamoto M."/>
            <person name="Misawa N."/>
            <person name="Matsuzaki S."/>
            <person name="Hayashi T."/>
            <person name="Kozaki S."/>
        </authorList>
    </citation>
    <scope>NUCLEOTIDE SEQUENCE</scope>
    <source>
        <strain evidence="2">Osaka05</strain>
    </source>
</reference>
<dbReference type="HOGENOM" id="CLU_680956_0_0_9"/>
<dbReference type="Proteomes" id="UP000054164">
    <property type="component" value="Unassembled WGS sequence"/>
</dbReference>
<dbReference type="Pfam" id="PF12679">
    <property type="entry name" value="ABC2_membrane_2"/>
    <property type="match status" value="1"/>
</dbReference>
<feature type="transmembrane region" description="Helical" evidence="1">
    <location>
        <begin position="191"/>
        <end position="211"/>
    </location>
</feature>
<dbReference type="AlphaFoldDB" id="A0A0S6U0T2"/>
<feature type="transmembrane region" description="Helical" evidence="1">
    <location>
        <begin position="232"/>
        <end position="258"/>
    </location>
</feature>
<evidence type="ECO:0000313" key="2">
    <source>
        <dbReference type="EMBL" id="GAE00698.1"/>
    </source>
</evidence>
<sequence>MDIFISELKRQMGKRRCIYYLLTSIILGALWSWFIIGGRTEGFMMTDCYKGLKGMKAIETAAKDRNVYSGKMTLDNFQKSGEVFFKSKDKEGKIIMNDDLLKLAVYADTLVTQNYKLKKISGGDIYQCEKFPLNFGSHFYENENLCYENLIATKTKNQAEKDLAHKMWNKVEKPYTYYGGYETWRDSADHIQLFTFVLLIIICFFSSGIIAQDKECGLDEIISSTKGGRRKLLFAKLFIPIIMGTFMYVFGMGTYMGILNHYLPANALKTSAQLSTTILPYKLGDVMQKMIVVGLIGTLTFCSFTIFISSKVKKKSIAMSISVLVIVSGFLLYVGMGLNNLNNPILEAIKIVLPGSAVFSFCEFDIPVASIFGKAFLYFKLSSVISLLVLFISLIIGSWNYVRR</sequence>
<feature type="transmembrane region" description="Helical" evidence="1">
    <location>
        <begin position="290"/>
        <end position="310"/>
    </location>
</feature>
<organism evidence="2">
    <name type="scientific">Clostridium botulinum B str. Osaka05</name>
    <dbReference type="NCBI Taxonomy" id="1407017"/>
    <lineage>
        <taxon>Bacteria</taxon>
        <taxon>Bacillati</taxon>
        <taxon>Bacillota</taxon>
        <taxon>Clostridia</taxon>
        <taxon>Eubacteriales</taxon>
        <taxon>Clostridiaceae</taxon>
        <taxon>Clostridium</taxon>
    </lineage>
</organism>
<accession>A0A0S6U0T2</accession>
<evidence type="ECO:0000256" key="1">
    <source>
        <dbReference type="SAM" id="Phobius"/>
    </source>
</evidence>
<keyword evidence="1" id="KW-0472">Membrane</keyword>
<keyword evidence="1" id="KW-1133">Transmembrane helix</keyword>
<feature type="transmembrane region" description="Helical" evidence="1">
    <location>
        <begin position="317"/>
        <end position="336"/>
    </location>
</feature>
<keyword evidence="1" id="KW-0812">Transmembrane</keyword>
<feature type="transmembrane region" description="Helical" evidence="1">
    <location>
        <begin position="377"/>
        <end position="402"/>
    </location>
</feature>
<dbReference type="GO" id="GO:0005886">
    <property type="term" value="C:plasma membrane"/>
    <property type="evidence" value="ECO:0007669"/>
    <property type="project" value="UniProtKB-SubCell"/>
</dbReference>
<dbReference type="EMBL" id="DF384213">
    <property type="protein sequence ID" value="GAE00698.1"/>
    <property type="molecule type" value="Genomic_DNA"/>
</dbReference>
<proteinExistence type="predicted"/>